<gene>
    <name evidence="2" type="ORF">TKK_018394</name>
</gene>
<name>A0ABD2VZJ2_9HYME</name>
<keyword evidence="3" id="KW-1185">Reference proteome</keyword>
<organism evidence="2 3">
    <name type="scientific">Trichogramma kaykai</name>
    <dbReference type="NCBI Taxonomy" id="54128"/>
    <lineage>
        <taxon>Eukaryota</taxon>
        <taxon>Metazoa</taxon>
        <taxon>Ecdysozoa</taxon>
        <taxon>Arthropoda</taxon>
        <taxon>Hexapoda</taxon>
        <taxon>Insecta</taxon>
        <taxon>Pterygota</taxon>
        <taxon>Neoptera</taxon>
        <taxon>Endopterygota</taxon>
        <taxon>Hymenoptera</taxon>
        <taxon>Apocrita</taxon>
        <taxon>Proctotrupomorpha</taxon>
        <taxon>Chalcidoidea</taxon>
        <taxon>Trichogrammatidae</taxon>
        <taxon>Trichogramma</taxon>
    </lineage>
</organism>
<dbReference type="AlphaFoldDB" id="A0ABD2VZJ2"/>
<evidence type="ECO:0000256" key="1">
    <source>
        <dbReference type="SAM" id="MobiDB-lite"/>
    </source>
</evidence>
<feature type="region of interest" description="Disordered" evidence="1">
    <location>
        <begin position="37"/>
        <end position="59"/>
    </location>
</feature>
<comment type="caution">
    <text evidence="2">The sequence shown here is derived from an EMBL/GenBank/DDBJ whole genome shotgun (WGS) entry which is preliminary data.</text>
</comment>
<sequence length="77" mass="8845">MIDYFSFSLFFSGILRYSSQGERGATELAESGSLGTCERIYDDDDDDDDDDDALKQQWKIETSVDRERRGKSKGSYR</sequence>
<accession>A0ABD2VZJ2</accession>
<dbReference type="Proteomes" id="UP001627154">
    <property type="component" value="Unassembled WGS sequence"/>
</dbReference>
<dbReference type="EMBL" id="JBJJXI010000148">
    <property type="protein sequence ID" value="KAL3386197.1"/>
    <property type="molecule type" value="Genomic_DNA"/>
</dbReference>
<proteinExistence type="predicted"/>
<evidence type="ECO:0000313" key="3">
    <source>
        <dbReference type="Proteomes" id="UP001627154"/>
    </source>
</evidence>
<protein>
    <submittedName>
        <fullName evidence="2">Uncharacterized protein</fullName>
    </submittedName>
</protein>
<reference evidence="2 3" key="1">
    <citation type="journal article" date="2024" name="bioRxiv">
        <title>A reference genome for Trichogramma kaykai: A tiny desert-dwelling parasitoid wasp with competing sex-ratio distorters.</title>
        <authorList>
            <person name="Culotta J."/>
            <person name="Lindsey A.R."/>
        </authorList>
    </citation>
    <scope>NUCLEOTIDE SEQUENCE [LARGE SCALE GENOMIC DNA]</scope>
    <source>
        <strain evidence="2 3">KSX58</strain>
    </source>
</reference>
<feature type="compositionally biased region" description="Acidic residues" evidence="1">
    <location>
        <begin position="41"/>
        <end position="52"/>
    </location>
</feature>
<evidence type="ECO:0000313" key="2">
    <source>
        <dbReference type="EMBL" id="KAL3386197.1"/>
    </source>
</evidence>